<accession>A0A6I6JZC7</accession>
<organism evidence="2 3">
    <name type="scientific">Maribellus comscasis</name>
    <dbReference type="NCBI Taxonomy" id="2681766"/>
    <lineage>
        <taxon>Bacteria</taxon>
        <taxon>Pseudomonadati</taxon>
        <taxon>Bacteroidota</taxon>
        <taxon>Bacteroidia</taxon>
        <taxon>Marinilabiliales</taxon>
        <taxon>Prolixibacteraceae</taxon>
        <taxon>Maribellus</taxon>
    </lineage>
</organism>
<dbReference type="PANTHER" id="PTHR12110">
    <property type="entry name" value="HYDROXYPYRUVATE ISOMERASE"/>
    <property type="match status" value="1"/>
</dbReference>
<dbReference type="InterPro" id="IPR050312">
    <property type="entry name" value="IolE/XylAMocC-like"/>
</dbReference>
<dbReference type="InterPro" id="IPR036237">
    <property type="entry name" value="Xyl_isomerase-like_sf"/>
</dbReference>
<dbReference type="EMBL" id="CP046401">
    <property type="protein sequence ID" value="QGY44513.1"/>
    <property type="molecule type" value="Genomic_DNA"/>
</dbReference>
<dbReference type="AlphaFoldDB" id="A0A6I6JZC7"/>
<dbReference type="SUPFAM" id="SSF51658">
    <property type="entry name" value="Xylose isomerase-like"/>
    <property type="match status" value="1"/>
</dbReference>
<dbReference type="Pfam" id="PF01261">
    <property type="entry name" value="AP_endonuc_2"/>
    <property type="match status" value="1"/>
</dbReference>
<gene>
    <name evidence="2" type="ORF">GM418_12835</name>
</gene>
<dbReference type="Gene3D" id="3.20.20.150">
    <property type="entry name" value="Divalent-metal-dependent TIM barrel enzymes"/>
    <property type="match status" value="1"/>
</dbReference>
<evidence type="ECO:0000259" key="1">
    <source>
        <dbReference type="Pfam" id="PF01261"/>
    </source>
</evidence>
<keyword evidence="3" id="KW-1185">Reference proteome</keyword>
<feature type="domain" description="Xylose isomerase-like TIM barrel" evidence="1">
    <location>
        <begin position="56"/>
        <end position="292"/>
    </location>
</feature>
<dbReference type="Proteomes" id="UP000428260">
    <property type="component" value="Chromosome"/>
</dbReference>
<name>A0A6I6JZC7_9BACT</name>
<evidence type="ECO:0000313" key="3">
    <source>
        <dbReference type="Proteomes" id="UP000428260"/>
    </source>
</evidence>
<protein>
    <submittedName>
        <fullName evidence="2">TIM barrel protein</fullName>
    </submittedName>
</protein>
<dbReference type="KEGG" id="mcos:GM418_12835"/>
<sequence>MGNDNTNNLISRRHFIGSIVAATTAGAFLKACTASSPWQIGIYTRPWNQWDYLVAFDSIAEAGFKYVGLMSQKGGRVIDQNTTDEKAAIIAEEAKSRGLEIISISGHRFEGEKPIDENVASLKKLIDNAVICNCPSLMLNGVSRPEYVDGYYKVIAEACDYAAEKGIFLNLKPHGGTNATGVQCRENIAKVGHKNFTLWYDPGNIYYYSNGEIDPVNDVTNVDGLVKGMCVKDFRMPKDVNVTPGTGMVDFPKLFERMRQGGFTGGPLVIECLNTGEIPYVTAEAKKALEFLEGILA</sequence>
<dbReference type="RefSeq" id="WP_158866845.1">
    <property type="nucleotide sequence ID" value="NZ_CP046401.1"/>
</dbReference>
<proteinExistence type="predicted"/>
<reference evidence="2 3" key="1">
    <citation type="submission" date="2019-11" db="EMBL/GenBank/DDBJ databases">
        <authorList>
            <person name="Zheng R.K."/>
            <person name="Sun C.M."/>
        </authorList>
    </citation>
    <scope>NUCLEOTIDE SEQUENCE [LARGE SCALE GENOMIC DNA]</scope>
    <source>
        <strain evidence="2 3">WC007</strain>
    </source>
</reference>
<dbReference type="InterPro" id="IPR013022">
    <property type="entry name" value="Xyl_isomerase-like_TIM-brl"/>
</dbReference>
<dbReference type="PANTHER" id="PTHR12110:SF41">
    <property type="entry name" value="INOSOSE DEHYDRATASE"/>
    <property type="match status" value="1"/>
</dbReference>
<evidence type="ECO:0000313" key="2">
    <source>
        <dbReference type="EMBL" id="QGY44513.1"/>
    </source>
</evidence>